<organism evidence="1 2">
    <name type="scientific">Populus trichocarpa</name>
    <name type="common">Western balsam poplar</name>
    <name type="synonym">Populus balsamifera subsp. trichocarpa</name>
    <dbReference type="NCBI Taxonomy" id="3694"/>
    <lineage>
        <taxon>Eukaryota</taxon>
        <taxon>Viridiplantae</taxon>
        <taxon>Streptophyta</taxon>
        <taxon>Embryophyta</taxon>
        <taxon>Tracheophyta</taxon>
        <taxon>Spermatophyta</taxon>
        <taxon>Magnoliopsida</taxon>
        <taxon>eudicotyledons</taxon>
        <taxon>Gunneridae</taxon>
        <taxon>Pentapetalae</taxon>
        <taxon>rosids</taxon>
        <taxon>fabids</taxon>
        <taxon>Malpighiales</taxon>
        <taxon>Salicaceae</taxon>
        <taxon>Saliceae</taxon>
        <taxon>Populus</taxon>
    </lineage>
</organism>
<comment type="caution">
    <text evidence="1">The sequence shown here is derived from an EMBL/GenBank/DDBJ whole genome shotgun (WGS) entry which is preliminary data.</text>
</comment>
<evidence type="ECO:0000313" key="2">
    <source>
        <dbReference type="Proteomes" id="UP000006729"/>
    </source>
</evidence>
<proteinExistence type="predicted"/>
<dbReference type="EMBL" id="CM009301">
    <property type="protein sequence ID" value="KAI9384574.1"/>
    <property type="molecule type" value="Genomic_DNA"/>
</dbReference>
<name>A0ACC0S5B0_POPTR</name>
<dbReference type="Proteomes" id="UP000006729">
    <property type="component" value="Chromosome 12"/>
</dbReference>
<evidence type="ECO:0000313" key="1">
    <source>
        <dbReference type="EMBL" id="KAI9384574.1"/>
    </source>
</evidence>
<reference evidence="1 2" key="1">
    <citation type="journal article" date="2006" name="Science">
        <title>The genome of black cottonwood, Populus trichocarpa (Torr. &amp; Gray).</title>
        <authorList>
            <person name="Tuskan G.A."/>
            <person name="Difazio S."/>
            <person name="Jansson S."/>
            <person name="Bohlmann J."/>
            <person name="Grigoriev I."/>
            <person name="Hellsten U."/>
            <person name="Putnam N."/>
            <person name="Ralph S."/>
            <person name="Rombauts S."/>
            <person name="Salamov A."/>
            <person name="Schein J."/>
            <person name="Sterck L."/>
            <person name="Aerts A."/>
            <person name="Bhalerao R.R."/>
            <person name="Bhalerao R.P."/>
            <person name="Blaudez D."/>
            <person name="Boerjan W."/>
            <person name="Brun A."/>
            <person name="Brunner A."/>
            <person name="Busov V."/>
            <person name="Campbell M."/>
            <person name="Carlson J."/>
            <person name="Chalot M."/>
            <person name="Chapman J."/>
            <person name="Chen G.L."/>
            <person name="Cooper D."/>
            <person name="Coutinho P.M."/>
            <person name="Couturier J."/>
            <person name="Covert S."/>
            <person name="Cronk Q."/>
            <person name="Cunningham R."/>
            <person name="Davis J."/>
            <person name="Degroeve S."/>
            <person name="Dejardin A."/>
            <person name="Depamphilis C."/>
            <person name="Detter J."/>
            <person name="Dirks B."/>
            <person name="Dubchak I."/>
            <person name="Duplessis S."/>
            <person name="Ehlting J."/>
            <person name="Ellis B."/>
            <person name="Gendler K."/>
            <person name="Goodstein D."/>
            <person name="Gribskov M."/>
            <person name="Grimwood J."/>
            <person name="Groover A."/>
            <person name="Gunter L."/>
            <person name="Hamberger B."/>
            <person name="Heinze B."/>
            <person name="Helariutta Y."/>
            <person name="Henrissat B."/>
            <person name="Holligan D."/>
            <person name="Holt R."/>
            <person name="Huang W."/>
            <person name="Islam-Faridi N."/>
            <person name="Jones S."/>
            <person name="Jones-Rhoades M."/>
            <person name="Jorgensen R."/>
            <person name="Joshi C."/>
            <person name="Kangasjarvi J."/>
            <person name="Karlsson J."/>
            <person name="Kelleher C."/>
            <person name="Kirkpatrick R."/>
            <person name="Kirst M."/>
            <person name="Kohler A."/>
            <person name="Kalluri U."/>
            <person name="Larimer F."/>
            <person name="Leebens-Mack J."/>
            <person name="Leple J.C."/>
            <person name="Locascio P."/>
            <person name="Lou Y."/>
            <person name="Lucas S."/>
            <person name="Martin F."/>
            <person name="Montanini B."/>
            <person name="Napoli C."/>
            <person name="Nelson D.R."/>
            <person name="Nelson C."/>
            <person name="Nieminen K."/>
            <person name="Nilsson O."/>
            <person name="Pereda V."/>
            <person name="Peter G."/>
            <person name="Philippe R."/>
            <person name="Pilate G."/>
            <person name="Poliakov A."/>
            <person name="Razumovskaya J."/>
            <person name="Richardson P."/>
            <person name="Rinaldi C."/>
            <person name="Ritland K."/>
            <person name="Rouze P."/>
            <person name="Ryaboy D."/>
            <person name="Schmutz J."/>
            <person name="Schrader J."/>
            <person name="Segerman B."/>
            <person name="Shin H."/>
            <person name="Siddiqui A."/>
            <person name="Sterky F."/>
            <person name="Terry A."/>
            <person name="Tsai C.J."/>
            <person name="Uberbacher E."/>
            <person name="Unneberg P."/>
            <person name="Vahala J."/>
            <person name="Wall K."/>
            <person name="Wessler S."/>
            <person name="Yang G."/>
            <person name="Yin T."/>
            <person name="Douglas C."/>
            <person name="Marra M."/>
            <person name="Sandberg G."/>
            <person name="Van de Peer Y."/>
            <person name="Rokhsar D."/>
        </authorList>
    </citation>
    <scope>NUCLEOTIDE SEQUENCE [LARGE SCALE GENOMIC DNA]</scope>
    <source>
        <strain evidence="2">cv. Nisqually</strain>
    </source>
</reference>
<keyword evidence="2" id="KW-1185">Reference proteome</keyword>
<protein>
    <submittedName>
        <fullName evidence="1">Uncharacterized protein</fullName>
    </submittedName>
</protein>
<gene>
    <name evidence="1" type="ORF">POPTR_012G082350v4</name>
</gene>
<accession>A0ACC0S5B0</accession>
<sequence length="80" mass="8744">MAVKVKRGGMEKPVMLGHIKAKRRADNLHLQADQDAQQGPLCLVHLNKPCSTFLTIDASLASVPSEHANTKIDLHNSALY</sequence>